<dbReference type="Proteomes" id="UP000078561">
    <property type="component" value="Unassembled WGS sequence"/>
</dbReference>
<feature type="region of interest" description="Disordered" evidence="1">
    <location>
        <begin position="159"/>
        <end position="187"/>
    </location>
</feature>
<evidence type="ECO:0000313" key="3">
    <source>
        <dbReference type="Proteomes" id="UP000078561"/>
    </source>
</evidence>
<accession>A0A163JE44</accession>
<dbReference type="PANTHER" id="PTHR35871">
    <property type="entry name" value="EXPRESSED PROTEIN"/>
    <property type="match status" value="1"/>
</dbReference>
<dbReference type="OMA" id="FWYHDES"/>
<keyword evidence="3" id="KW-1185">Reference proteome</keyword>
<sequence length="618" mass="71596">MANSNPITTYFLPAASTIDTSQQQARMTTIIDPEDFDLLNVTLQRLWEIVNDFGSTIHATEKAQLMRYLAVKSYISALLENTGMSPFKASTLAAKSTFKGRSPTSTQRRRADAIRCWAEEFVVDGGISSSRQGKHIKEEADGQGHISFEENDRRKVCSECGPGHTVLAENENQNQNENDEDEDEGENQALVHEKGVSVNTIQNYLTKWGFSYRKNIKGIFYDGHERPDVIEYREKWSVRLMAQSELMVKYEGDNMEVEVWPNLESGRKRNVMVTHDESVFYANDGKEKSWFLPGEVHLRSKGPGRSIMVSEFQCPCHGTMRHGGMISRKLFEHGSNREGYWTHHDVVKQLKEEVIPIFKALHPDSMGIFHFDQSSNHKAYADDALVAARMNLHPHKHPKDKPRVKKSSFRLNNETKEQDFYEMRETGKRRRNGMPKYEAYFIGVKAILQQRGLWHDMDRSEGRQGMKWRLFCGNNTSINNNGNTECCARHCLANQEDFLCQRGALQEALHPHHIRIDFYPKFHYECNWIERYWADIKRYARKNCDYTYAGLKKTLEDGFNEASPPDGIPTKIRRYYMRCLRYIDAYSRQLNVEEAEVDVCSKFRNTTYTSHRKLGKTD</sequence>
<dbReference type="InParanoid" id="A0A163JE44"/>
<feature type="compositionally biased region" description="Acidic residues" evidence="1">
    <location>
        <begin position="177"/>
        <end position="186"/>
    </location>
</feature>
<name>A0A163JE44_ABSGL</name>
<organism evidence="2">
    <name type="scientific">Absidia glauca</name>
    <name type="common">Pin mould</name>
    <dbReference type="NCBI Taxonomy" id="4829"/>
    <lineage>
        <taxon>Eukaryota</taxon>
        <taxon>Fungi</taxon>
        <taxon>Fungi incertae sedis</taxon>
        <taxon>Mucoromycota</taxon>
        <taxon>Mucoromycotina</taxon>
        <taxon>Mucoromycetes</taxon>
        <taxon>Mucorales</taxon>
        <taxon>Cunninghamellaceae</taxon>
        <taxon>Absidia</taxon>
    </lineage>
</organism>
<evidence type="ECO:0000256" key="1">
    <source>
        <dbReference type="SAM" id="MobiDB-lite"/>
    </source>
</evidence>
<proteinExistence type="predicted"/>
<dbReference type="PANTHER" id="PTHR35871:SF1">
    <property type="entry name" value="CXC1-LIKE CYSTEINE CLUSTER ASSOCIATED WITH KDZ TRANSPOSASES DOMAIN-CONTAINING PROTEIN"/>
    <property type="match status" value="1"/>
</dbReference>
<dbReference type="EMBL" id="LT553422">
    <property type="protein sequence ID" value="SAM00831.1"/>
    <property type="molecule type" value="Genomic_DNA"/>
</dbReference>
<protein>
    <submittedName>
        <fullName evidence="2">Uncharacterized protein</fullName>
    </submittedName>
</protein>
<gene>
    <name evidence="2" type="primary">ABSGL_06556.1 scaffold 8371</name>
</gene>
<evidence type="ECO:0000313" key="2">
    <source>
        <dbReference type="EMBL" id="SAM00831.1"/>
    </source>
</evidence>
<dbReference type="STRING" id="4829.A0A163JE44"/>
<reference evidence="2" key="1">
    <citation type="submission" date="2016-04" db="EMBL/GenBank/DDBJ databases">
        <authorList>
            <person name="Evans L.H."/>
            <person name="Alamgir A."/>
            <person name="Owens N."/>
            <person name="Weber N.D."/>
            <person name="Virtaneva K."/>
            <person name="Barbian K."/>
            <person name="Babar A."/>
            <person name="Rosenke K."/>
        </authorList>
    </citation>
    <scope>NUCLEOTIDE SEQUENCE [LARGE SCALE GENOMIC DNA]</scope>
    <source>
        <strain evidence="2">CBS 101.48</strain>
    </source>
</reference>
<dbReference type="AlphaFoldDB" id="A0A163JE44"/>
<dbReference type="OrthoDB" id="10044727at2759"/>